<evidence type="ECO:0000313" key="4">
    <source>
        <dbReference type="EMBL" id="KAK6920339.1"/>
    </source>
</evidence>
<dbReference type="Pfam" id="PF01535">
    <property type="entry name" value="PPR"/>
    <property type="match status" value="1"/>
</dbReference>
<dbReference type="PROSITE" id="PS51375">
    <property type="entry name" value="PPR"/>
    <property type="match status" value="4"/>
</dbReference>
<feature type="repeat" description="PPR" evidence="2">
    <location>
        <begin position="167"/>
        <end position="201"/>
    </location>
</feature>
<organism evidence="4 5">
    <name type="scientific">Dillenia turbinata</name>
    <dbReference type="NCBI Taxonomy" id="194707"/>
    <lineage>
        <taxon>Eukaryota</taxon>
        <taxon>Viridiplantae</taxon>
        <taxon>Streptophyta</taxon>
        <taxon>Embryophyta</taxon>
        <taxon>Tracheophyta</taxon>
        <taxon>Spermatophyta</taxon>
        <taxon>Magnoliopsida</taxon>
        <taxon>eudicotyledons</taxon>
        <taxon>Gunneridae</taxon>
        <taxon>Pentapetalae</taxon>
        <taxon>Dilleniales</taxon>
        <taxon>Dilleniaceae</taxon>
        <taxon>Dillenia</taxon>
    </lineage>
</organism>
<sequence>MIPILDHGLTTCTYFSSLQPNCSLINKLSKTHQFFQFKTSILQKPRISNSQKLISQMGMVHNAENGEDERVKFRWIEIGNEISEEQKETISQLPAKMTKRCKAVLKQIICFSSENTCLSDLMGAWVKIMKPRRADWLVVLRELKRIDHPLLLQVAELALLEESFEANVRDYTKIIHCYAKQNRVQDAENTLLDMKKKGFICDQVILTAMVDMYSKASNLKLAEETFEEIMLLGQPLDKRSYGSMIMAYIRAGMLHRGEGLIREMEAHDINAGSEVFKALLRAYSMKGDSEGAQRVFDLIQLSGIPPDAKICGLLINAYTLAGKSKQARSAFESMRAVGIQPTDKCVALVLAAYERESNLNKALGFLISLEKDGIMVGKEASELLAAWFKRLGVVQEVEKILRQYASEENRQ</sequence>
<dbReference type="EMBL" id="JBAMMX010000021">
    <property type="protein sequence ID" value="KAK6920339.1"/>
    <property type="molecule type" value="Genomic_DNA"/>
</dbReference>
<dbReference type="Pfam" id="PF13812">
    <property type="entry name" value="PPR_3"/>
    <property type="match status" value="1"/>
</dbReference>
<evidence type="ECO:0000256" key="1">
    <source>
        <dbReference type="ARBA" id="ARBA00022737"/>
    </source>
</evidence>
<feature type="non-terminal residue" evidence="4">
    <location>
        <position position="411"/>
    </location>
</feature>
<feature type="repeat" description="PPR" evidence="2">
    <location>
        <begin position="237"/>
        <end position="271"/>
    </location>
</feature>
<dbReference type="AlphaFoldDB" id="A0AAN8YYY3"/>
<keyword evidence="5" id="KW-1185">Reference proteome</keyword>
<evidence type="ECO:0000256" key="2">
    <source>
        <dbReference type="PROSITE-ProRule" id="PRU00708"/>
    </source>
</evidence>
<protein>
    <submittedName>
        <fullName evidence="4">Pentatricopeptide repeat</fullName>
    </submittedName>
</protein>
<dbReference type="InterPro" id="IPR011990">
    <property type="entry name" value="TPR-like_helical_dom_sf"/>
</dbReference>
<dbReference type="Proteomes" id="UP001370490">
    <property type="component" value="Unassembled WGS sequence"/>
</dbReference>
<feature type="domain" description="PROP1-like PPR" evidence="3">
    <location>
        <begin position="262"/>
        <end position="389"/>
    </location>
</feature>
<reference evidence="4 5" key="1">
    <citation type="submission" date="2023-12" db="EMBL/GenBank/DDBJ databases">
        <title>A high-quality genome assembly for Dillenia turbinata (Dilleniales).</title>
        <authorList>
            <person name="Chanderbali A."/>
        </authorList>
    </citation>
    <scope>NUCLEOTIDE SEQUENCE [LARGE SCALE GENOMIC DNA]</scope>
    <source>
        <strain evidence="4">LSX21</strain>
        <tissue evidence="4">Leaf</tissue>
    </source>
</reference>
<gene>
    <name evidence="4" type="ORF">RJ641_016243</name>
</gene>
<evidence type="ECO:0000313" key="5">
    <source>
        <dbReference type="Proteomes" id="UP001370490"/>
    </source>
</evidence>
<dbReference type="InterPro" id="IPR033443">
    <property type="entry name" value="PROP1-like_PPR_dom"/>
</dbReference>
<comment type="caution">
    <text evidence="4">The sequence shown here is derived from an EMBL/GenBank/DDBJ whole genome shotgun (WGS) entry which is preliminary data.</text>
</comment>
<dbReference type="PANTHER" id="PTHR46862">
    <property type="entry name" value="OS07G0661900 PROTEIN"/>
    <property type="match status" value="1"/>
</dbReference>
<dbReference type="NCBIfam" id="TIGR00756">
    <property type="entry name" value="PPR"/>
    <property type="match status" value="3"/>
</dbReference>
<dbReference type="PANTHER" id="PTHR46862:SF3">
    <property type="entry name" value="OS07G0661900 PROTEIN"/>
    <property type="match status" value="1"/>
</dbReference>
<accession>A0AAN8YYY3</accession>
<dbReference type="Gene3D" id="1.25.40.10">
    <property type="entry name" value="Tetratricopeptide repeat domain"/>
    <property type="match status" value="2"/>
</dbReference>
<evidence type="ECO:0000259" key="3">
    <source>
        <dbReference type="Pfam" id="PF17177"/>
    </source>
</evidence>
<feature type="repeat" description="PPR" evidence="2">
    <location>
        <begin position="307"/>
        <end position="341"/>
    </location>
</feature>
<keyword evidence="1" id="KW-0677">Repeat</keyword>
<dbReference type="Pfam" id="PF17177">
    <property type="entry name" value="PPR_long"/>
    <property type="match status" value="1"/>
</dbReference>
<feature type="repeat" description="PPR" evidence="2">
    <location>
        <begin position="272"/>
        <end position="306"/>
    </location>
</feature>
<proteinExistence type="predicted"/>
<name>A0AAN8YYY3_9MAGN</name>
<dbReference type="InterPro" id="IPR002885">
    <property type="entry name" value="PPR_rpt"/>
</dbReference>